<proteinExistence type="predicted"/>
<comment type="caution">
    <text evidence="2">The sequence shown here is derived from an EMBL/GenBank/DDBJ whole genome shotgun (WGS) entry which is preliminary data.</text>
</comment>
<keyword evidence="1" id="KW-1133">Transmembrane helix</keyword>
<reference evidence="2" key="1">
    <citation type="journal article" date="2020" name="bioRxiv">
        <title>A rank-normalized archaeal taxonomy based on genome phylogeny resolves widespread incomplete and uneven classifications.</title>
        <authorList>
            <person name="Rinke C."/>
            <person name="Chuvochina M."/>
            <person name="Mussig A.J."/>
            <person name="Chaumeil P.-A."/>
            <person name="Waite D.W."/>
            <person name="Whitman W.B."/>
            <person name="Parks D.H."/>
            <person name="Hugenholtz P."/>
        </authorList>
    </citation>
    <scope>NUCLEOTIDE SEQUENCE</scope>
    <source>
        <strain evidence="2">UBA8838</strain>
    </source>
</reference>
<feature type="transmembrane region" description="Helical" evidence="1">
    <location>
        <begin position="340"/>
        <end position="358"/>
    </location>
</feature>
<dbReference type="AlphaFoldDB" id="A0A832WNY9"/>
<organism evidence="2 3">
    <name type="scientific">Sulfurisphaera tokodaii</name>
    <dbReference type="NCBI Taxonomy" id="111955"/>
    <lineage>
        <taxon>Archaea</taxon>
        <taxon>Thermoproteota</taxon>
        <taxon>Thermoprotei</taxon>
        <taxon>Sulfolobales</taxon>
        <taxon>Sulfolobaceae</taxon>
        <taxon>Sulfurisphaera</taxon>
    </lineage>
</organism>
<dbReference type="EMBL" id="DUJO01000019">
    <property type="protein sequence ID" value="HII73550.1"/>
    <property type="molecule type" value="Genomic_DNA"/>
</dbReference>
<name>A0A832WNY9_9CREN</name>
<accession>A0A832WNY9</accession>
<sequence>MDKIKLNRNLRIGIVFLLVLFTALAAYFNYSSTIPHTVLAGYTLKSEMSIVTQGLLYTYPIGENKLLGYTNVSRPVTYLGLYTYAYVKSSILYDNATVVYNQTYYFLKLTKILFLKFNASNISYNIYISTPYYNVSVIQGLANNGVIPVNVTGICSLYNKLENETGVYVQPTINVVVNNSAIVAMNVNGYVISVHLVRNTITHIIKIPVYGKLVSLDEYPISQLITLYLYPTFYPKPLSVNYSLLIQIDNFNFTLEQNSYSSPIALNITKLYSIASNFTSIYDLTPTTPIIYLNFTAKYSNFTFKPYIEIIDNNGMIQVLEYNNSITYPVYETTDSDFNYFNLIYVILPLTALVYLLLFTQGISPSPLDIIMKKYKKVIIMVNDPPPSEKKMMRVNNFSELLKLSQILAKPIIANGNKLWIHDENLVYMYEFS</sequence>
<evidence type="ECO:0000313" key="3">
    <source>
        <dbReference type="Proteomes" id="UP000646844"/>
    </source>
</evidence>
<evidence type="ECO:0000256" key="1">
    <source>
        <dbReference type="SAM" id="Phobius"/>
    </source>
</evidence>
<keyword evidence="1" id="KW-0472">Membrane</keyword>
<feature type="transmembrane region" description="Helical" evidence="1">
    <location>
        <begin position="12"/>
        <end position="30"/>
    </location>
</feature>
<dbReference type="Proteomes" id="UP000646844">
    <property type="component" value="Unassembled WGS sequence"/>
</dbReference>
<protein>
    <submittedName>
        <fullName evidence="2">DUF5305 domain-containing protein</fullName>
    </submittedName>
</protein>
<dbReference type="RefSeq" id="WP_010979608.1">
    <property type="nucleotide sequence ID" value="NZ_BAABQO010000003.1"/>
</dbReference>
<keyword evidence="1" id="KW-0812">Transmembrane</keyword>
<dbReference type="GeneID" id="1459594"/>
<evidence type="ECO:0000313" key="2">
    <source>
        <dbReference type="EMBL" id="HII73550.1"/>
    </source>
</evidence>
<gene>
    <name evidence="2" type="ORF">HA332_04020</name>
</gene>